<dbReference type="AlphaFoldDB" id="A0A4V1HD80"/>
<dbReference type="Pfam" id="PF08521">
    <property type="entry name" value="2CSK_N"/>
    <property type="match status" value="1"/>
</dbReference>
<evidence type="ECO:0000256" key="10">
    <source>
        <dbReference type="ARBA" id="ARBA00023136"/>
    </source>
</evidence>
<feature type="domain" description="Histidine kinase" evidence="12">
    <location>
        <begin position="260"/>
        <end position="476"/>
    </location>
</feature>
<dbReference type="GO" id="GO:0000155">
    <property type="term" value="F:phosphorelay sensor kinase activity"/>
    <property type="evidence" value="ECO:0007669"/>
    <property type="project" value="InterPro"/>
</dbReference>
<evidence type="ECO:0000256" key="8">
    <source>
        <dbReference type="ARBA" id="ARBA00022989"/>
    </source>
</evidence>
<dbReference type="SMART" id="SM00387">
    <property type="entry name" value="HATPase_c"/>
    <property type="match status" value="1"/>
</dbReference>
<evidence type="ECO:0000256" key="1">
    <source>
        <dbReference type="ARBA" id="ARBA00000085"/>
    </source>
</evidence>
<evidence type="ECO:0000259" key="12">
    <source>
        <dbReference type="PROSITE" id="PS50109"/>
    </source>
</evidence>
<feature type="transmembrane region" description="Helical" evidence="11">
    <location>
        <begin position="181"/>
        <end position="204"/>
    </location>
</feature>
<dbReference type="EC" id="2.7.13.3" evidence="3"/>
<dbReference type="SUPFAM" id="SSF47384">
    <property type="entry name" value="Homodimeric domain of signal transducing histidine kinase"/>
    <property type="match status" value="1"/>
</dbReference>
<keyword evidence="9" id="KW-0902">Two-component regulatory system</keyword>
<dbReference type="GO" id="GO:0005886">
    <property type="term" value="C:plasma membrane"/>
    <property type="evidence" value="ECO:0007669"/>
    <property type="project" value="TreeGrafter"/>
</dbReference>
<dbReference type="PRINTS" id="PR00344">
    <property type="entry name" value="BCTRLSENSOR"/>
</dbReference>
<dbReference type="PANTHER" id="PTHR45436">
    <property type="entry name" value="SENSOR HISTIDINE KINASE YKOH"/>
    <property type="match status" value="1"/>
</dbReference>
<dbReference type="Gene3D" id="3.30.565.10">
    <property type="entry name" value="Histidine kinase-like ATPase, C-terminal domain"/>
    <property type="match status" value="1"/>
</dbReference>
<reference evidence="14 15" key="1">
    <citation type="submission" date="2019-05" db="EMBL/GenBank/DDBJ databases">
        <title>Complete genome sequence of Pseudoalteromonas sp. 16-SW-7(T) isolated from the Okhotsk Sea, Russia.</title>
        <authorList>
            <person name="Nguyen T.H."/>
            <person name="Nedashkovskaya O.I."/>
            <person name="Kim S.-G."/>
        </authorList>
    </citation>
    <scope>NUCLEOTIDE SEQUENCE [LARGE SCALE GENOMIC DNA]</scope>
    <source>
        <strain evidence="14 15">16-SW-7</strain>
    </source>
</reference>
<proteinExistence type="predicted"/>
<dbReference type="InterPro" id="IPR003594">
    <property type="entry name" value="HATPase_dom"/>
</dbReference>
<gene>
    <name evidence="14" type="ORF">FFU37_04985</name>
</gene>
<dbReference type="KEGG" id="pdv:FFU37_04985"/>
<dbReference type="CDD" id="cd00082">
    <property type="entry name" value="HisKA"/>
    <property type="match status" value="1"/>
</dbReference>
<keyword evidence="6 11" id="KW-0812">Transmembrane</keyword>
<evidence type="ECO:0000256" key="2">
    <source>
        <dbReference type="ARBA" id="ARBA00004370"/>
    </source>
</evidence>
<dbReference type="GeneID" id="88774995"/>
<dbReference type="RefSeq" id="WP_138488863.1">
    <property type="nucleotide sequence ID" value="NZ_BAAFGY010000020.1"/>
</dbReference>
<keyword evidence="4" id="KW-0597">Phosphoprotein</keyword>
<dbReference type="Proteomes" id="UP000310065">
    <property type="component" value="Chromosome L1"/>
</dbReference>
<dbReference type="EMBL" id="CP040558">
    <property type="protein sequence ID" value="QCU73845.1"/>
    <property type="molecule type" value="Genomic_DNA"/>
</dbReference>
<keyword evidence="7 14" id="KW-0418">Kinase</keyword>
<evidence type="ECO:0000256" key="7">
    <source>
        <dbReference type="ARBA" id="ARBA00022777"/>
    </source>
</evidence>
<evidence type="ECO:0000313" key="15">
    <source>
        <dbReference type="Proteomes" id="UP000310065"/>
    </source>
</evidence>
<evidence type="ECO:0000256" key="5">
    <source>
        <dbReference type="ARBA" id="ARBA00022679"/>
    </source>
</evidence>
<dbReference type="Pfam" id="PF00512">
    <property type="entry name" value="HisKA"/>
    <property type="match status" value="1"/>
</dbReference>
<dbReference type="PROSITE" id="PS50109">
    <property type="entry name" value="HIS_KIN"/>
    <property type="match status" value="1"/>
</dbReference>
<comment type="subcellular location">
    <subcellularLocation>
        <location evidence="2">Membrane</location>
    </subcellularLocation>
</comment>
<dbReference type="InterPro" id="IPR050428">
    <property type="entry name" value="TCS_sensor_his_kinase"/>
</dbReference>
<accession>A0A4V1HD80</accession>
<dbReference type="InterPro" id="IPR036097">
    <property type="entry name" value="HisK_dim/P_sf"/>
</dbReference>
<dbReference type="PANTHER" id="PTHR45436:SF1">
    <property type="entry name" value="SENSOR PROTEIN QSEC"/>
    <property type="match status" value="1"/>
</dbReference>
<organism evidence="14 15">
    <name type="scientific">Pseudoalteromonas distincta</name>
    <dbReference type="NCBI Taxonomy" id="77608"/>
    <lineage>
        <taxon>Bacteria</taxon>
        <taxon>Pseudomonadati</taxon>
        <taxon>Pseudomonadota</taxon>
        <taxon>Gammaproteobacteria</taxon>
        <taxon>Alteromonadales</taxon>
        <taxon>Pseudoalteromonadaceae</taxon>
        <taxon>Pseudoalteromonas</taxon>
    </lineage>
</organism>
<dbReference type="InterPro" id="IPR003660">
    <property type="entry name" value="HAMP_dom"/>
</dbReference>
<sequence length="481" mass="54507">MSNIALPSIRRQLLTITMSLMLIITFFTYIIANNYSKSAAKLSYDRLLASAALQIFENIHIDYHEIIVDLPSATFETLSMASTDRLVYQITQNKGGHLTGYKELYTLITDKAGNNWQRSEYDPRDNLQIKFWEGHYKGENYRFIMLSDKLYEVGKAFDINILIGQTTQARDQLAYEMNLKVLQMVTLIFVIAIVLILLGVRQILQPIYAINRKIRRRSPMDLRPIDMSIPKEMADLIATINHFMAQLEVSLDHLKRFTGEVAHQIRTPLAGLKSQAQNAMEETDSKIRTEQLKRVLYSTDLLDSTVTQLLNQATLAHRFHSQPFITLSLPELVKSVCRDVAVSAIQRGVTITYQGEENLMIKGDAFALSQMLRNILENAIKFSPTDKEINVSTQLHSTELGYIARLCVADQGVGVPNNEKHHVFERFYKSKGDPRAGSGLGLSIAKEVAEHHNATIQLLDNTPSGLIFEINFKLMLTEGEQ</sequence>
<dbReference type="InterPro" id="IPR036890">
    <property type="entry name" value="HATPase_C_sf"/>
</dbReference>
<dbReference type="PROSITE" id="PS50885">
    <property type="entry name" value="HAMP"/>
    <property type="match status" value="1"/>
</dbReference>
<dbReference type="SUPFAM" id="SSF55874">
    <property type="entry name" value="ATPase domain of HSP90 chaperone/DNA topoisomerase II/histidine kinase"/>
    <property type="match status" value="1"/>
</dbReference>
<dbReference type="Gene3D" id="1.10.287.130">
    <property type="match status" value="1"/>
</dbReference>
<comment type="catalytic activity">
    <reaction evidence="1">
        <text>ATP + protein L-histidine = ADP + protein N-phospho-L-histidine.</text>
        <dbReference type="EC" id="2.7.13.3"/>
    </reaction>
</comment>
<feature type="transmembrane region" description="Helical" evidence="11">
    <location>
        <begin position="12"/>
        <end position="32"/>
    </location>
</feature>
<feature type="domain" description="HAMP" evidence="13">
    <location>
        <begin position="201"/>
        <end position="252"/>
    </location>
</feature>
<keyword evidence="10 11" id="KW-0472">Membrane</keyword>
<keyword evidence="8 11" id="KW-1133">Transmembrane helix</keyword>
<name>A0A4V1HD80_9GAMM</name>
<evidence type="ECO:0000256" key="9">
    <source>
        <dbReference type="ARBA" id="ARBA00023012"/>
    </source>
</evidence>
<keyword evidence="5" id="KW-0808">Transferase</keyword>
<evidence type="ECO:0000256" key="6">
    <source>
        <dbReference type="ARBA" id="ARBA00022692"/>
    </source>
</evidence>
<dbReference type="InterPro" id="IPR004358">
    <property type="entry name" value="Sig_transdc_His_kin-like_C"/>
</dbReference>
<dbReference type="InterPro" id="IPR003661">
    <property type="entry name" value="HisK_dim/P_dom"/>
</dbReference>
<dbReference type="Pfam" id="PF02518">
    <property type="entry name" value="HATPase_c"/>
    <property type="match status" value="1"/>
</dbReference>
<protein>
    <recommendedName>
        <fullName evidence="3">histidine kinase</fullName>
        <ecNumber evidence="3">2.7.13.3</ecNumber>
    </recommendedName>
</protein>
<evidence type="ECO:0000313" key="14">
    <source>
        <dbReference type="EMBL" id="QCU73845.1"/>
    </source>
</evidence>
<evidence type="ECO:0000259" key="13">
    <source>
        <dbReference type="PROSITE" id="PS50885"/>
    </source>
</evidence>
<evidence type="ECO:0000256" key="11">
    <source>
        <dbReference type="SAM" id="Phobius"/>
    </source>
</evidence>
<evidence type="ECO:0000256" key="3">
    <source>
        <dbReference type="ARBA" id="ARBA00012438"/>
    </source>
</evidence>
<dbReference type="SMART" id="SM00388">
    <property type="entry name" value="HisKA"/>
    <property type="match status" value="1"/>
</dbReference>
<dbReference type="InterPro" id="IPR013727">
    <property type="entry name" value="2CSK_N"/>
</dbReference>
<evidence type="ECO:0000256" key="4">
    <source>
        <dbReference type="ARBA" id="ARBA00022553"/>
    </source>
</evidence>
<dbReference type="InterPro" id="IPR005467">
    <property type="entry name" value="His_kinase_dom"/>
</dbReference>